<dbReference type="SUPFAM" id="SSF53597">
    <property type="entry name" value="Dihydrofolate reductase-like"/>
    <property type="match status" value="1"/>
</dbReference>
<dbReference type="EMBL" id="JAUHPW010000009">
    <property type="protein sequence ID" value="MDN4476472.1"/>
    <property type="molecule type" value="Genomic_DNA"/>
</dbReference>
<dbReference type="Proteomes" id="UP001172728">
    <property type="component" value="Unassembled WGS sequence"/>
</dbReference>
<comment type="caution">
    <text evidence="2">The sequence shown here is derived from an EMBL/GenBank/DDBJ whole genome shotgun (WGS) entry which is preliminary data.</text>
</comment>
<protein>
    <submittedName>
        <fullName evidence="2">Dihydrofolate reductase family protein</fullName>
    </submittedName>
</protein>
<evidence type="ECO:0000313" key="2">
    <source>
        <dbReference type="EMBL" id="MDN4476472.1"/>
    </source>
</evidence>
<evidence type="ECO:0000259" key="1">
    <source>
        <dbReference type="Pfam" id="PF01872"/>
    </source>
</evidence>
<dbReference type="InterPro" id="IPR050765">
    <property type="entry name" value="Riboflavin_Biosynth_HTPR"/>
</dbReference>
<accession>A0ABT8GBP0</accession>
<dbReference type="InterPro" id="IPR024072">
    <property type="entry name" value="DHFR-like_dom_sf"/>
</dbReference>
<gene>
    <name evidence="2" type="ORF">QQX09_11465</name>
</gene>
<dbReference type="PANTHER" id="PTHR38011:SF11">
    <property type="entry name" value="2,5-DIAMINO-6-RIBOSYLAMINO-4(3H)-PYRIMIDINONE 5'-PHOSPHATE REDUCTASE"/>
    <property type="match status" value="1"/>
</dbReference>
<sequence>MSRVRAYLAMSLDGFVAGPRDDLNWLEPRAEGAPPVADEPWRDSDDDALHFGDFLDRVGCIVMGRRTFDLVTRFPDWPYRDLPMLVPTHRPLETDHASVRPARGDIAAVVEKAKGIAGRKDVYVDGATLVRDALDARVLDELVVTVVPTVLGKGVSLFSGLSRPAELTAEHVVRFGDGFVQIHLACPTAPR</sequence>
<keyword evidence="3" id="KW-1185">Reference proteome</keyword>
<feature type="domain" description="Bacterial bifunctional deaminase-reductase C-terminal" evidence="1">
    <location>
        <begin position="4"/>
        <end position="180"/>
    </location>
</feature>
<name>A0ABT8GBP0_9MICO</name>
<dbReference type="Pfam" id="PF01872">
    <property type="entry name" value="RibD_C"/>
    <property type="match status" value="1"/>
</dbReference>
<dbReference type="PANTHER" id="PTHR38011">
    <property type="entry name" value="DIHYDROFOLATE REDUCTASE FAMILY PROTEIN (AFU_ORTHOLOGUE AFUA_8G06820)"/>
    <property type="match status" value="1"/>
</dbReference>
<reference evidence="2" key="1">
    <citation type="submission" date="2023-06" db="EMBL/GenBank/DDBJ databases">
        <title>Sysu t00192.</title>
        <authorList>
            <person name="Gao L."/>
            <person name="Fang B.-Z."/>
            <person name="Li W.-J."/>
        </authorList>
    </citation>
    <scope>NUCLEOTIDE SEQUENCE</scope>
    <source>
        <strain evidence="2">SYSU T00192</strain>
    </source>
</reference>
<dbReference type="Gene3D" id="3.40.430.10">
    <property type="entry name" value="Dihydrofolate Reductase, subunit A"/>
    <property type="match status" value="1"/>
</dbReference>
<dbReference type="RefSeq" id="WP_301134804.1">
    <property type="nucleotide sequence ID" value="NZ_JAUHPW010000009.1"/>
</dbReference>
<proteinExistence type="predicted"/>
<dbReference type="InterPro" id="IPR002734">
    <property type="entry name" value="RibDG_C"/>
</dbReference>
<evidence type="ECO:0000313" key="3">
    <source>
        <dbReference type="Proteomes" id="UP001172728"/>
    </source>
</evidence>
<organism evidence="2 3">
    <name type="scientific">Demequina litoralis</name>
    <dbReference type="NCBI Taxonomy" id="3051660"/>
    <lineage>
        <taxon>Bacteria</taxon>
        <taxon>Bacillati</taxon>
        <taxon>Actinomycetota</taxon>
        <taxon>Actinomycetes</taxon>
        <taxon>Micrococcales</taxon>
        <taxon>Demequinaceae</taxon>
        <taxon>Demequina</taxon>
    </lineage>
</organism>